<dbReference type="InterPro" id="IPR023809">
    <property type="entry name" value="Thiopep_bacteriocin_synth_dom"/>
</dbReference>
<dbReference type="InterPro" id="IPR006827">
    <property type="entry name" value="Lant_deHydtase_N"/>
</dbReference>
<accession>A0ABV2BCU5</accession>
<sequence length="893" mass="105254">MDIVISPINLFRKPIISTEIVKKKFQNLDEIILFCESNPLILKALRDSNTLLFNAINKYKNGSMTKEKQIRKLAVSLQNYLLRMGTRTTPFRYMTKLGFITFDNKIKSQEVEKKLRYITRNNCVITENNKSQIELKLTNLFLKRENKIFIENEGKKTNSTCIKDTLILNWLRLNLQNWTLYSKLFQSIKSEFSIISESAFIIYLNKLIKIGFICCSKATTYEEEPICFSSNLDSANTDINKDVNSAVYFLTHFLDTKQEYKGWKKLRNYFSENYLFERIPLKKVVYSDEFNFWNNDDIEFHRGNNYQLLEDYITSQIIQNKTKITIPEKIIEGMKQECYHNISGDLLASVVDGKLILDLGIGSSCDGKIIGRFIQAYPSEARKKMLSFLRKSASENEIIAEVRYLFKNPKFASISNNINPYKYEINLNSTKDNIKQELDIDSLSVGLDDQGIYLWSEDLHQRVIPRFTNAVNGLAVNNKMYRFLFFLSRERYESFKPVLPGYLGERVWSPRLEYKDIIIRREQWKLDTQFMKEQDKSFSRAITNWRYRYNVPRIIGVSLGEAPTVFDLSNDLQLKTLKKIIHKSNNQISFVEVPEISEFHKNNIIQGVFSFYIADSKDKNTSQDVLSEYRKNNNELTYANGFLSFILYPNLFEKNYVEVVNEVLKRAGIQKNCFFIQYNDDGKPSLRLRIWQADERILVKILKILNYLLNIKLINDFKLVNFRPEYSRYGGETLFNDALKAFESDSKLALKTINMQEEKIKLLTILSAAYTLEKAKVDFEYLAKFILTKDQRISKHSSIVSQLINFEKKSYIFNDQNIYNYVDPILKYLEKVKEKYNNCKPKYYSVVISLLHMHFNRFLKPTKKEEYQLNLNILEYEKVKSDRKKYDQNRTRN</sequence>
<dbReference type="Pfam" id="PF04738">
    <property type="entry name" value="Lant_dehydr_N"/>
    <property type="match status" value="1"/>
</dbReference>
<evidence type="ECO:0000313" key="4">
    <source>
        <dbReference type="Proteomes" id="UP001434419"/>
    </source>
</evidence>
<evidence type="ECO:0000259" key="1">
    <source>
        <dbReference type="Pfam" id="PF04738"/>
    </source>
</evidence>
<dbReference type="RefSeq" id="WP_353579858.1">
    <property type="nucleotide sequence ID" value="NZ_JBETVU010000013.1"/>
</dbReference>
<protein>
    <submittedName>
        <fullName evidence="3">Thiopeptide-type bacteriocin biosynthesis protein</fullName>
    </submittedName>
</protein>
<evidence type="ECO:0000313" key="3">
    <source>
        <dbReference type="EMBL" id="MES5151067.1"/>
    </source>
</evidence>
<dbReference type="Proteomes" id="UP001434419">
    <property type="component" value="Unassembled WGS sequence"/>
</dbReference>
<feature type="domain" description="Lantibiotic dehydratase N-terminal" evidence="1">
    <location>
        <begin position="237"/>
        <end position="577"/>
    </location>
</feature>
<reference evidence="3" key="1">
    <citation type="submission" date="2024-06" db="EMBL/GenBank/DDBJ databases">
        <title>Vaginal Lactobacillus fatty acid response mechanisms reveal a metabolite-targeted strategy for bacterial vaginosis treatment.</title>
        <authorList>
            <person name="Zhu M."/>
            <person name="Blainey P.C."/>
            <person name="Bloom S.M."/>
            <person name="Kwon D.S."/>
        </authorList>
    </citation>
    <scope>NUCLEOTIDE SEQUENCE</scope>
    <source>
        <strain evidence="3">194_F1_1</strain>
    </source>
</reference>
<dbReference type="NCBIfam" id="TIGR03891">
    <property type="entry name" value="thiopep_ocin"/>
    <property type="match status" value="1"/>
</dbReference>
<name>A0ABV2BCU5_9LACO</name>
<comment type="caution">
    <text evidence="3">The sequence shown here is derived from an EMBL/GenBank/DDBJ whole genome shotgun (WGS) entry which is preliminary data.</text>
</comment>
<evidence type="ECO:0000259" key="2">
    <source>
        <dbReference type="Pfam" id="PF14028"/>
    </source>
</evidence>
<dbReference type="EMBL" id="JBETVU010000013">
    <property type="protein sequence ID" value="MES5151067.1"/>
    <property type="molecule type" value="Genomic_DNA"/>
</dbReference>
<organism evidence="3 4">
    <name type="scientific">Lactobacillus crispatus</name>
    <dbReference type="NCBI Taxonomy" id="47770"/>
    <lineage>
        <taxon>Bacteria</taxon>
        <taxon>Bacillati</taxon>
        <taxon>Bacillota</taxon>
        <taxon>Bacilli</taxon>
        <taxon>Lactobacillales</taxon>
        <taxon>Lactobacillaceae</taxon>
        <taxon>Lactobacillus</taxon>
    </lineage>
</organism>
<gene>
    <name evidence="3" type="ORF">ABVC42_14640</name>
</gene>
<keyword evidence="4" id="KW-1185">Reference proteome</keyword>
<feature type="domain" description="Thiopeptide-type bacteriocin biosynthesis" evidence="2">
    <location>
        <begin position="658"/>
        <end position="868"/>
    </location>
</feature>
<proteinExistence type="predicted"/>
<dbReference type="Pfam" id="PF14028">
    <property type="entry name" value="Lant_dehydr_C"/>
    <property type="match status" value="1"/>
</dbReference>